<dbReference type="InterPro" id="IPR016102">
    <property type="entry name" value="Succinyl-CoA_synth-like"/>
</dbReference>
<evidence type="ECO:0000313" key="4">
    <source>
        <dbReference type="EMBL" id="EHM12891.1"/>
    </source>
</evidence>
<dbReference type="InterPro" id="IPR013815">
    <property type="entry name" value="ATP_grasp_subdomain_1"/>
</dbReference>
<dbReference type="PROSITE" id="PS50975">
    <property type="entry name" value="ATP_GRASP"/>
    <property type="match status" value="1"/>
</dbReference>
<evidence type="ECO:0000256" key="1">
    <source>
        <dbReference type="ARBA" id="ARBA00060888"/>
    </source>
</evidence>
<feature type="domain" description="ATP-grasp" evidence="3">
    <location>
        <begin position="480"/>
        <end position="531"/>
    </location>
</feature>
<proteinExistence type="inferred from homology"/>
<dbReference type="FunFam" id="3.30.1490.20:FF:000020">
    <property type="entry name" value="Protein lysine acetyltransferase"/>
    <property type="match status" value="1"/>
</dbReference>
<dbReference type="AlphaFoldDB" id="H0UJM3"/>
<dbReference type="SUPFAM" id="SSF56059">
    <property type="entry name" value="Glutathione synthetase ATP-binding domain-like"/>
    <property type="match status" value="1"/>
</dbReference>
<gene>
    <name evidence="4" type="ORF">JonanDRAFT_0485</name>
</gene>
<dbReference type="Proteomes" id="UP000003806">
    <property type="component" value="Chromosome"/>
</dbReference>
<dbReference type="GO" id="GO:0046872">
    <property type="term" value="F:metal ion binding"/>
    <property type="evidence" value="ECO:0007669"/>
    <property type="project" value="InterPro"/>
</dbReference>
<dbReference type="SUPFAM" id="SSF52210">
    <property type="entry name" value="Succinyl-CoA synthetase domains"/>
    <property type="match status" value="2"/>
</dbReference>
<name>H0UJM3_9BACT</name>
<keyword evidence="2" id="KW-0547">Nucleotide-binding</keyword>
<reference evidence="4 5" key="1">
    <citation type="submission" date="2011-11" db="EMBL/GenBank/DDBJ databases">
        <title>The Noncontiguous Finished genome of Jonquetella anthropi DSM 22815.</title>
        <authorList>
            <consortium name="US DOE Joint Genome Institute (JGI-PGF)"/>
            <person name="Lucas S."/>
            <person name="Copeland A."/>
            <person name="Lapidus A."/>
            <person name="Glavina del Rio T."/>
            <person name="Dalin E."/>
            <person name="Tice H."/>
            <person name="Bruce D."/>
            <person name="Goodwin L."/>
            <person name="Pitluck S."/>
            <person name="Peters L."/>
            <person name="Mikhailova N."/>
            <person name="Held B."/>
            <person name="Kyrpides N."/>
            <person name="Mavromatis K."/>
            <person name="Ivanova N."/>
            <person name="Markowitz V."/>
            <person name="Cheng J.-F."/>
            <person name="Hugenholtz P."/>
            <person name="Woyke T."/>
            <person name="Wu D."/>
            <person name="Gronow S."/>
            <person name="Wellnitz S."/>
            <person name="Brambilla E."/>
            <person name="Klenk H.-P."/>
            <person name="Eisen J.A."/>
        </authorList>
    </citation>
    <scope>NUCLEOTIDE SEQUENCE [LARGE SCALE GENOMIC DNA]</scope>
    <source>
        <strain evidence="4 5">DSM 22815</strain>
    </source>
</reference>
<dbReference type="OrthoDB" id="9807426at2"/>
<comment type="similarity">
    <text evidence="1">In the N-terminal section; belongs to the acetate CoA ligase alpha subunit family.</text>
</comment>
<dbReference type="Gene3D" id="3.30.1490.20">
    <property type="entry name" value="ATP-grasp fold, A domain"/>
    <property type="match status" value="1"/>
</dbReference>
<evidence type="ECO:0000259" key="3">
    <source>
        <dbReference type="PROSITE" id="PS50975"/>
    </source>
</evidence>
<evidence type="ECO:0000313" key="5">
    <source>
        <dbReference type="Proteomes" id="UP000003806"/>
    </source>
</evidence>
<dbReference type="PANTHER" id="PTHR42793">
    <property type="entry name" value="COA BINDING DOMAIN CONTAINING PROTEIN"/>
    <property type="match status" value="1"/>
</dbReference>
<keyword evidence="5" id="KW-1185">Reference proteome</keyword>
<dbReference type="PANTHER" id="PTHR42793:SF1">
    <property type="entry name" value="PEPTIDYL-LYSINE N-ACETYLTRANSFERASE PATZ"/>
    <property type="match status" value="1"/>
</dbReference>
<sequence>MCEAAFFVGVSREMAGEKMKQVLLVTGDQPTQEDVRPLESIHRIGLASLTVASQSEVLAAGEAFGGRDVVLLAPSCDRPELLDWCERWKPQRLVVGSDGDFGASSGQLARIRRGGTFVLGPGSRGVLDPLQDLFVSWTPAVQPSAALDGNVALIGQGGAVVFSLFDMALEAGVKFRQVVSLGVCQDDGALLECLDQCAEDGQTRLVVLCAESFVQGRRVMERAARLVRQGVPVVLLRCGVFPGIDRRARLRHPDGNWADDATWRAVAERYGVTLLSDVGELLAFAKLYGCSRPAQGLSIAGLASSVGLALLLRDSCFRAGVALPAFSPELTEKLEKVLPPRAKAVNPISGTESLVQSDGVLSEALRRIHSGGRCLPFVVLGALGGDEVARVVSELAEAGRDIASPIVLCCLGDWRRFAGYGDLLARSGVVVYRDPAEAARAIALAEKISASSVRALPSQPVPPAPKLPELPERPDEAQVMDLMKSYQLSLVPSRFCSSLAEVMSAADELGFPLVLKAVSPSLLNKQQARGVALNLRTPEELRNAYGRVLERVSRGHPEAKLRGVLVQTMVTDGLECMIGLKRDPLFGPVVAVALGGAYYAMTRDIALRPAPVTFEEAQEMISSLKGASLITGSWSGVPLASDELARTIAQMSVMGDCEPDLELLDINPIFVRPNAAEIADAFIRRTERSRQ</sequence>
<dbReference type="InterPro" id="IPR032875">
    <property type="entry name" value="Succ_CoA_lig_flav_dom"/>
</dbReference>
<dbReference type="Pfam" id="PF13607">
    <property type="entry name" value="Succ_CoA_lig"/>
    <property type="match status" value="1"/>
</dbReference>
<dbReference type="InterPro" id="IPR011761">
    <property type="entry name" value="ATP-grasp"/>
</dbReference>
<dbReference type="Pfam" id="PF13549">
    <property type="entry name" value="ATP-grasp_5"/>
    <property type="match status" value="1"/>
</dbReference>
<dbReference type="EMBL" id="CM001376">
    <property type="protein sequence ID" value="EHM12891.1"/>
    <property type="molecule type" value="Genomic_DNA"/>
</dbReference>
<dbReference type="GO" id="GO:0005524">
    <property type="term" value="F:ATP binding"/>
    <property type="evidence" value="ECO:0007669"/>
    <property type="project" value="UniProtKB-UniRule"/>
</dbReference>
<dbReference type="HOGENOM" id="CLU_007415_3_1_0"/>
<dbReference type="eggNOG" id="COG1042">
    <property type="taxonomic scope" value="Bacteria"/>
</dbReference>
<organism evidence="4 5">
    <name type="scientific">Jonquetella anthropi DSM 22815</name>
    <dbReference type="NCBI Taxonomy" id="885272"/>
    <lineage>
        <taxon>Bacteria</taxon>
        <taxon>Thermotogati</taxon>
        <taxon>Synergistota</taxon>
        <taxon>Synergistia</taxon>
        <taxon>Synergistales</taxon>
        <taxon>Dethiosulfovibrionaceae</taxon>
        <taxon>Jonquetella</taxon>
    </lineage>
</organism>
<keyword evidence="2" id="KW-0067">ATP-binding</keyword>
<dbReference type="Gene3D" id="3.30.470.20">
    <property type="entry name" value="ATP-grasp fold, B domain"/>
    <property type="match status" value="1"/>
</dbReference>
<dbReference type="STRING" id="885272.JonanDRAFT_0485"/>
<protein>
    <submittedName>
        <fullName evidence="4">Acyl-CoA synthetase (NDP forming)</fullName>
    </submittedName>
</protein>
<accession>H0UJM3</accession>
<dbReference type="Gene3D" id="3.40.50.261">
    <property type="entry name" value="Succinyl-CoA synthetase domains"/>
    <property type="match status" value="2"/>
</dbReference>
<evidence type="ECO:0000256" key="2">
    <source>
        <dbReference type="PROSITE-ProRule" id="PRU00409"/>
    </source>
</evidence>